<feature type="binding site" evidence="7">
    <location>
        <position position="323"/>
    </location>
    <ligand>
        <name>N-formimidoyl-L-glutamate</name>
        <dbReference type="ChEBI" id="CHEBI:58928"/>
    </ligand>
</feature>
<dbReference type="Pfam" id="PF01979">
    <property type="entry name" value="Amidohydro_1"/>
    <property type="match status" value="1"/>
</dbReference>
<reference evidence="9 10" key="1">
    <citation type="submission" date="2019-08" db="EMBL/GenBank/DDBJ databases">
        <title>Seonamhaeicola sediminis sp. nov., isolated from marine sediment.</title>
        <authorList>
            <person name="Cao W.R."/>
        </authorList>
    </citation>
    <scope>NUCLEOTIDE SEQUENCE [LARGE SCALE GENOMIC DNA]</scope>
    <source>
        <strain evidence="9 10">1505</strain>
    </source>
</reference>
<comment type="caution">
    <text evidence="9">The sequence shown here is derived from an EMBL/GenBank/DDBJ whole genome shotgun (WGS) entry which is preliminary data.</text>
</comment>
<feature type="binding site" evidence="7">
    <location>
        <position position="247"/>
    </location>
    <ligand>
        <name>Zn(2+)</name>
        <dbReference type="ChEBI" id="CHEBI:29105"/>
    </ligand>
</feature>
<evidence type="ECO:0000256" key="7">
    <source>
        <dbReference type="HAMAP-Rule" id="MF_00372"/>
    </source>
</evidence>
<dbReference type="NCBIfam" id="TIGR01224">
    <property type="entry name" value="hutI"/>
    <property type="match status" value="1"/>
</dbReference>
<dbReference type="InterPro" id="IPR005920">
    <property type="entry name" value="HutI"/>
</dbReference>
<dbReference type="AlphaFoldDB" id="A0A5C7GJB2"/>
<evidence type="ECO:0000256" key="6">
    <source>
        <dbReference type="ARBA" id="ARBA00023004"/>
    </source>
</evidence>
<evidence type="ECO:0000259" key="8">
    <source>
        <dbReference type="Pfam" id="PF01979"/>
    </source>
</evidence>
<gene>
    <name evidence="7" type="primary">hutI</name>
    <name evidence="9" type="ORF">FUA22_00820</name>
</gene>
<feature type="binding site" evidence="7">
    <location>
        <position position="321"/>
    </location>
    <ligand>
        <name>Zn(2+)</name>
        <dbReference type="ChEBI" id="CHEBI:29105"/>
    </ligand>
</feature>
<dbReference type="InterPro" id="IPR032466">
    <property type="entry name" value="Metal_Hydrolase"/>
</dbReference>
<dbReference type="Proteomes" id="UP000321080">
    <property type="component" value="Unassembled WGS sequence"/>
</dbReference>
<dbReference type="Gene3D" id="2.30.40.10">
    <property type="entry name" value="Urease, subunit C, domain 1"/>
    <property type="match status" value="1"/>
</dbReference>
<keyword evidence="7" id="KW-0963">Cytoplasm</keyword>
<keyword evidence="2 7" id="KW-0479">Metal-binding</keyword>
<sequence length="409" mass="44987">MATLFKNIKELLQVRTEPVKFVSGKEMNIIPTIKDAFLLVENGLISDFGSMRDCPSSNFDEVIDCTGKMVMPAWCDSHTHMVYAGNRESEFVDRINGLTYEEIANRGGGILNSAKTLQETSEDDLYNQSKVRLEEIIKLGTGAVEIKSGYGLTLEAELKMLRVIKRLKENYSIEIKATFLGAHALPKEFKNTSDYIDYVIEAILPIVAKENLAEYIDVFCETGYFSVEDTNRILEAGKQYGFTPKIHVNQFTAIGGVQAGVKHNALSVDHLEEMRDVDIEALRGSQTMPVALPGCSYFLSIPYTPARRIIDAGLPLALATDYNPGSAPSGNMNFVVSTACVKMKMTPEEAINASTINGAYAMGLQDKVGSITNGKLANLILTKPINSFGFIPYSFGENHIESIFLAGED</sequence>
<feature type="binding site" evidence="7">
    <location>
        <position position="87"/>
    </location>
    <ligand>
        <name>4-imidazolone-5-propanoate</name>
        <dbReference type="ChEBI" id="CHEBI:77893"/>
    </ligand>
</feature>
<comment type="pathway">
    <text evidence="7">Amino-acid degradation; L-histidine degradation into L-glutamate; N-formimidoyl-L-glutamate from L-histidine: step 3/3.</text>
</comment>
<dbReference type="GO" id="GO:0008270">
    <property type="term" value="F:zinc ion binding"/>
    <property type="evidence" value="ECO:0007669"/>
    <property type="project" value="UniProtKB-UniRule"/>
</dbReference>
<dbReference type="InterPro" id="IPR011059">
    <property type="entry name" value="Metal-dep_hydrolase_composite"/>
</dbReference>
<dbReference type="EMBL" id="VRKQ01000008">
    <property type="protein sequence ID" value="TXG38458.1"/>
    <property type="molecule type" value="Genomic_DNA"/>
</dbReference>
<feature type="binding site" evidence="7">
    <location>
        <position position="326"/>
    </location>
    <ligand>
        <name>4-imidazolone-5-propanoate</name>
        <dbReference type="ChEBI" id="CHEBI:77893"/>
    </ligand>
</feature>
<feature type="binding site" evidence="7">
    <location>
        <position position="321"/>
    </location>
    <ligand>
        <name>Fe(3+)</name>
        <dbReference type="ChEBI" id="CHEBI:29034"/>
    </ligand>
</feature>
<organism evidence="9 10">
    <name type="scientific">Seonamhaeicola maritimus</name>
    <dbReference type="NCBI Taxonomy" id="2591822"/>
    <lineage>
        <taxon>Bacteria</taxon>
        <taxon>Pseudomonadati</taxon>
        <taxon>Bacteroidota</taxon>
        <taxon>Flavobacteriia</taxon>
        <taxon>Flavobacteriales</taxon>
        <taxon>Flavobacteriaceae</taxon>
    </lineage>
</organism>
<evidence type="ECO:0000313" key="9">
    <source>
        <dbReference type="EMBL" id="TXG38458.1"/>
    </source>
</evidence>
<dbReference type="SUPFAM" id="SSF51556">
    <property type="entry name" value="Metallo-dependent hydrolases"/>
    <property type="match status" value="1"/>
</dbReference>
<dbReference type="PANTHER" id="PTHR42752:SF1">
    <property type="entry name" value="IMIDAZOLONEPROPIONASE-RELATED"/>
    <property type="match status" value="1"/>
</dbReference>
<comment type="subcellular location">
    <subcellularLocation>
        <location evidence="7">Cytoplasm</location>
    </subcellularLocation>
</comment>
<proteinExistence type="inferred from homology"/>
<comment type="function">
    <text evidence="7">Catalyzes the hydrolytic cleavage of the carbon-nitrogen bond in imidazolone-5-propanoate to yield N-formimidoyl-L-glutamate. It is the third step in the universal histidine degradation pathway.</text>
</comment>
<keyword evidence="3 7" id="KW-0378">Hydrolase</keyword>
<dbReference type="GO" id="GO:0019556">
    <property type="term" value="P:L-histidine catabolic process to glutamate and formamide"/>
    <property type="evidence" value="ECO:0007669"/>
    <property type="project" value="UniProtKB-UniRule"/>
</dbReference>
<feature type="domain" description="Amidohydrolase-related" evidence="8">
    <location>
        <begin position="303"/>
        <end position="384"/>
    </location>
</feature>
<dbReference type="UniPathway" id="UPA00379">
    <property type="reaction ID" value="UER00551"/>
</dbReference>
<keyword evidence="6 7" id="KW-0408">Iron</keyword>
<feature type="binding site" evidence="7">
    <location>
        <position position="150"/>
    </location>
    <ligand>
        <name>N-formimidoyl-L-glutamate</name>
        <dbReference type="ChEBI" id="CHEBI:58928"/>
    </ligand>
</feature>
<evidence type="ECO:0000256" key="1">
    <source>
        <dbReference type="ARBA" id="ARBA00012864"/>
    </source>
</evidence>
<dbReference type="InterPro" id="IPR006680">
    <property type="entry name" value="Amidohydro-rel"/>
</dbReference>
<name>A0A5C7GJB2_9FLAO</name>
<comment type="cofactor">
    <cofactor evidence="7">
        <name>Zn(2+)</name>
        <dbReference type="ChEBI" id="CHEBI:29105"/>
    </cofactor>
    <cofactor evidence="7">
        <name>Fe(3+)</name>
        <dbReference type="ChEBI" id="CHEBI:29034"/>
    </cofactor>
    <text evidence="7">Binds 1 zinc or iron ion per subunit.</text>
</comment>
<keyword evidence="4 7" id="KW-0369">Histidine metabolism</keyword>
<dbReference type="GO" id="GO:0005506">
    <property type="term" value="F:iron ion binding"/>
    <property type="evidence" value="ECO:0007669"/>
    <property type="project" value="UniProtKB-UniRule"/>
</dbReference>
<evidence type="ECO:0000313" key="10">
    <source>
        <dbReference type="Proteomes" id="UP000321080"/>
    </source>
</evidence>
<feature type="binding site" evidence="7">
    <location>
        <position position="80"/>
    </location>
    <ligand>
        <name>Fe(3+)</name>
        <dbReference type="ChEBI" id="CHEBI:29034"/>
    </ligand>
</feature>
<feature type="binding site" evidence="7">
    <location>
        <position position="80"/>
    </location>
    <ligand>
        <name>Zn(2+)</name>
        <dbReference type="ChEBI" id="CHEBI:29105"/>
    </ligand>
</feature>
<dbReference type="SUPFAM" id="SSF51338">
    <property type="entry name" value="Composite domain of metallo-dependent hydrolases"/>
    <property type="match status" value="1"/>
</dbReference>
<dbReference type="HAMAP" id="MF_00372">
    <property type="entry name" value="HutI"/>
    <property type="match status" value="1"/>
</dbReference>
<feature type="binding site" evidence="7">
    <location>
        <position position="250"/>
    </location>
    <ligand>
        <name>4-imidazolone-5-propanoate</name>
        <dbReference type="ChEBI" id="CHEBI:77893"/>
    </ligand>
</feature>
<dbReference type="GO" id="GO:0050480">
    <property type="term" value="F:imidazolonepropionase activity"/>
    <property type="evidence" value="ECO:0007669"/>
    <property type="project" value="UniProtKB-UniRule"/>
</dbReference>
<feature type="binding site" evidence="7">
    <location>
        <position position="183"/>
    </location>
    <ligand>
        <name>4-imidazolone-5-propanoate</name>
        <dbReference type="ChEBI" id="CHEBI:77893"/>
    </ligand>
</feature>
<feature type="binding site" evidence="7">
    <location>
        <position position="150"/>
    </location>
    <ligand>
        <name>4-imidazolone-5-propanoate</name>
        <dbReference type="ChEBI" id="CHEBI:77893"/>
    </ligand>
</feature>
<evidence type="ECO:0000256" key="2">
    <source>
        <dbReference type="ARBA" id="ARBA00022723"/>
    </source>
</evidence>
<evidence type="ECO:0000256" key="5">
    <source>
        <dbReference type="ARBA" id="ARBA00022833"/>
    </source>
</evidence>
<feature type="binding site" evidence="7">
    <location>
        <position position="78"/>
    </location>
    <ligand>
        <name>Fe(3+)</name>
        <dbReference type="ChEBI" id="CHEBI:29034"/>
    </ligand>
</feature>
<keyword evidence="5 7" id="KW-0862">Zinc</keyword>
<feature type="binding site" evidence="7">
    <location>
        <position position="247"/>
    </location>
    <ligand>
        <name>Fe(3+)</name>
        <dbReference type="ChEBI" id="CHEBI:29034"/>
    </ligand>
</feature>
<evidence type="ECO:0000256" key="3">
    <source>
        <dbReference type="ARBA" id="ARBA00022801"/>
    </source>
</evidence>
<protein>
    <recommendedName>
        <fullName evidence="1 7">Imidazolonepropionase</fullName>
        <ecNumber evidence="1 7">3.5.2.7</ecNumber>
    </recommendedName>
    <alternativeName>
        <fullName evidence="7">Imidazolone-5-propionate hydrolase</fullName>
    </alternativeName>
</protein>
<dbReference type="GO" id="GO:0019557">
    <property type="term" value="P:L-histidine catabolic process to glutamate and formate"/>
    <property type="evidence" value="ECO:0007669"/>
    <property type="project" value="UniProtKB-UniPathway"/>
</dbReference>
<feature type="binding site" evidence="7">
    <location>
        <position position="325"/>
    </location>
    <ligand>
        <name>N-formimidoyl-L-glutamate</name>
        <dbReference type="ChEBI" id="CHEBI:58928"/>
    </ligand>
</feature>
<evidence type="ECO:0000256" key="4">
    <source>
        <dbReference type="ARBA" id="ARBA00022808"/>
    </source>
</evidence>
<comment type="catalytic activity">
    <reaction evidence="7">
        <text>4-imidazolone-5-propanoate + H2O = N-formimidoyl-L-glutamate</text>
        <dbReference type="Rhea" id="RHEA:23660"/>
        <dbReference type="ChEBI" id="CHEBI:15377"/>
        <dbReference type="ChEBI" id="CHEBI:58928"/>
        <dbReference type="ChEBI" id="CHEBI:77893"/>
        <dbReference type="EC" id="3.5.2.7"/>
    </reaction>
</comment>
<comment type="similarity">
    <text evidence="7">Belongs to the metallo-dependent hydrolases superfamily. HutI family.</text>
</comment>
<dbReference type="RefSeq" id="WP_147765623.1">
    <property type="nucleotide sequence ID" value="NZ_VRKQ01000008.1"/>
</dbReference>
<dbReference type="OrthoDB" id="9776455at2"/>
<dbReference type="Gene3D" id="3.20.20.140">
    <property type="entry name" value="Metal-dependent hydrolases"/>
    <property type="match status" value="1"/>
</dbReference>
<dbReference type="CDD" id="cd01296">
    <property type="entry name" value="Imidazolone-5PH"/>
    <property type="match status" value="1"/>
</dbReference>
<dbReference type="EC" id="3.5.2.7" evidence="1 7"/>
<dbReference type="PANTHER" id="PTHR42752">
    <property type="entry name" value="IMIDAZOLONEPROPIONASE"/>
    <property type="match status" value="1"/>
</dbReference>
<feature type="binding site" evidence="7">
    <location>
        <position position="78"/>
    </location>
    <ligand>
        <name>Zn(2+)</name>
        <dbReference type="ChEBI" id="CHEBI:29105"/>
    </ligand>
</feature>
<keyword evidence="10" id="KW-1185">Reference proteome</keyword>
<accession>A0A5C7GJB2</accession>
<dbReference type="GO" id="GO:0005737">
    <property type="term" value="C:cytoplasm"/>
    <property type="evidence" value="ECO:0007669"/>
    <property type="project" value="UniProtKB-SubCell"/>
</dbReference>
<dbReference type="FunFam" id="3.20.20.140:FF:000007">
    <property type="entry name" value="Imidazolonepropionase"/>
    <property type="match status" value="1"/>
</dbReference>